<dbReference type="eggNOG" id="COG4643">
    <property type="taxonomic scope" value="Bacteria"/>
</dbReference>
<evidence type="ECO:0000313" key="3">
    <source>
        <dbReference type="Proteomes" id="UP000002424"/>
    </source>
</evidence>
<dbReference type="EMBL" id="CP001157">
    <property type="protein sequence ID" value="ACO80202.1"/>
    <property type="molecule type" value="Genomic_DNA"/>
</dbReference>
<gene>
    <name evidence="2" type="ordered locus">Avin_40670</name>
</gene>
<feature type="domain" description="Toprim" evidence="1">
    <location>
        <begin position="17"/>
        <end position="116"/>
    </location>
</feature>
<dbReference type="EnsemblBacteria" id="ACO80202">
    <property type="protein sequence ID" value="ACO80202"/>
    <property type="gene ID" value="Avin_40670"/>
</dbReference>
<dbReference type="GeneID" id="88187006"/>
<dbReference type="STRING" id="322710.Avin_40670"/>
<proteinExistence type="predicted"/>
<sequence>MTGCHSPIGRLEPGQPLYLCEGWATEATILKETGCPVACALNAGNLLAVGQELRRRHPAAVLVVAGDDDRQTEVEGKGNPGRIAANRASVALGCDVVFPSWPAGAPLHLTDYNDLRQWLKRQRRQEAS</sequence>
<organism evidence="2 3">
    <name type="scientific">Azotobacter vinelandii (strain DJ / ATCC BAA-1303)</name>
    <dbReference type="NCBI Taxonomy" id="322710"/>
    <lineage>
        <taxon>Bacteria</taxon>
        <taxon>Pseudomonadati</taxon>
        <taxon>Pseudomonadota</taxon>
        <taxon>Gammaproteobacteria</taxon>
        <taxon>Pseudomonadales</taxon>
        <taxon>Pseudomonadaceae</taxon>
        <taxon>Azotobacter</taxon>
    </lineage>
</organism>
<evidence type="ECO:0000313" key="2">
    <source>
        <dbReference type="EMBL" id="ACO80202.1"/>
    </source>
</evidence>
<dbReference type="OrthoDB" id="9763644at2"/>
<evidence type="ECO:0000259" key="1">
    <source>
        <dbReference type="Pfam" id="PF13362"/>
    </source>
</evidence>
<accession>C1DE94</accession>
<dbReference type="Proteomes" id="UP000002424">
    <property type="component" value="Chromosome"/>
</dbReference>
<name>C1DE94_AZOVD</name>
<dbReference type="AlphaFoldDB" id="C1DE94"/>
<dbReference type="HOGENOM" id="CLU_1955101_0_0_6"/>
<protein>
    <submittedName>
        <fullName evidence="2">DnaG-like primase protein</fullName>
    </submittedName>
</protein>
<dbReference type="Pfam" id="PF13362">
    <property type="entry name" value="Toprim_3"/>
    <property type="match status" value="1"/>
</dbReference>
<keyword evidence="3" id="KW-1185">Reference proteome</keyword>
<reference evidence="2 3" key="1">
    <citation type="journal article" date="2009" name="J. Bacteriol.">
        <title>Genome sequence of Azotobacter vinelandii, an obligate aerobe specialized to support diverse anaerobic metabolic processes.</title>
        <authorList>
            <person name="Setubal J.C."/>
            <person name="dos Santos P."/>
            <person name="Goldman B.S."/>
            <person name="Ertesvag H."/>
            <person name="Espin G."/>
            <person name="Rubio L.M."/>
            <person name="Valla S."/>
            <person name="Almeida N.F."/>
            <person name="Balasubramanian D."/>
            <person name="Cromes L."/>
            <person name="Curatti L."/>
            <person name="Du Z."/>
            <person name="Godsy E."/>
            <person name="Goodner B."/>
            <person name="Hellner-Burris K."/>
            <person name="Hernandez J.A."/>
            <person name="Houmiel K."/>
            <person name="Imperial J."/>
            <person name="Kennedy C."/>
            <person name="Larson T.J."/>
            <person name="Latreille P."/>
            <person name="Ligon L.S."/>
            <person name="Lu J."/>
            <person name="Maerk M."/>
            <person name="Miller N.M."/>
            <person name="Norton S."/>
            <person name="O'Carroll I.P."/>
            <person name="Paulsen I."/>
            <person name="Raulfs E.C."/>
            <person name="Roemer R."/>
            <person name="Rosser J."/>
            <person name="Segura D."/>
            <person name="Slater S."/>
            <person name="Stricklin S.L."/>
            <person name="Studholme D.J."/>
            <person name="Sun J."/>
            <person name="Viana C.J."/>
            <person name="Wallin E."/>
            <person name="Wang B."/>
            <person name="Wheeler C."/>
            <person name="Zhu H."/>
            <person name="Dean D.R."/>
            <person name="Dixon R."/>
            <person name="Wood D."/>
        </authorList>
    </citation>
    <scope>NUCLEOTIDE SEQUENCE [LARGE SCALE GENOMIC DNA]</scope>
    <source>
        <strain evidence="3">DJ / ATCC BAA-1303</strain>
    </source>
</reference>
<dbReference type="RefSeq" id="WP_012702575.1">
    <property type="nucleotide sequence ID" value="NC_012560.1"/>
</dbReference>
<dbReference type="KEGG" id="avn:Avin_40670"/>
<dbReference type="InterPro" id="IPR006171">
    <property type="entry name" value="TOPRIM_dom"/>
</dbReference>